<sequence>MATNPNITVLDKDGNPIDDRQIEVNGLLPGEGGGGESYWLLDNGTLVPEGSVSEVDLSNIVAQVAEPTADSHAARKTDVDAVGDQVNNLSAGDVGAIPTDEKGTASGVATLDSNGDLDTGQVPSIVITDVYVIQTESELTGLDANQGDVGIATDVQGSWILATDDPSVADNWKELKTDAPPVQDVFGRTGSITAQSGDYDLSQIDSVDVSAMLEGTIGNRPVAGTAGRWYHATDQAIMYRDDGASWTAIAGTGQAGERVPNTSYYDAIDANSGTFGSLSTEKGQFEDADGNVAGAFEVFDLSTYSDGGYGLKWTPDSSHGLSPIVLGHNGGIAHVHDGTFYEMLKLFDGGDGSNKFIGLENEIPGGNLAIESQDGGQVYIQTGVSDDKQPRFIVNDPGTSTDTISTNDWARFLALNHLIFGDGIELRYSNPTDGEVKRVYQDTDSQRVTYDYRAGYNPRWQVAGSDHLAFGTPYYSSNSHVQFFENTDKRGNVDRQSGGTEYQQRAKPTTDEINGGDGMDYVSDGSDGYNAGSKVFAWNDGGTIKTSLIVDSANMTA</sequence>
<dbReference type="OrthoDB" id="387437at2157"/>
<accession>L9Y537</accession>
<organism evidence="2 3">
    <name type="scientific">Natrinema versiforme JCM 10478</name>
    <dbReference type="NCBI Taxonomy" id="1227496"/>
    <lineage>
        <taxon>Archaea</taxon>
        <taxon>Methanobacteriati</taxon>
        <taxon>Methanobacteriota</taxon>
        <taxon>Stenosarchaea group</taxon>
        <taxon>Halobacteria</taxon>
        <taxon>Halobacteriales</taxon>
        <taxon>Natrialbaceae</taxon>
        <taxon>Natrinema</taxon>
    </lineage>
</organism>
<keyword evidence="3" id="KW-1185">Reference proteome</keyword>
<dbReference type="Proteomes" id="UP000011632">
    <property type="component" value="Unassembled WGS sequence"/>
</dbReference>
<evidence type="ECO:0000313" key="2">
    <source>
        <dbReference type="EMBL" id="ELY68837.1"/>
    </source>
</evidence>
<comment type="caution">
    <text evidence="2">The sequence shown here is derived from an EMBL/GenBank/DDBJ whole genome shotgun (WGS) entry which is preliminary data.</text>
</comment>
<dbReference type="EMBL" id="AOID01000019">
    <property type="protein sequence ID" value="ELY68837.1"/>
    <property type="molecule type" value="Genomic_DNA"/>
</dbReference>
<evidence type="ECO:0000256" key="1">
    <source>
        <dbReference type="SAM" id="MobiDB-lite"/>
    </source>
</evidence>
<dbReference type="PATRIC" id="fig|1227496.3.peg.1152"/>
<feature type="region of interest" description="Disordered" evidence="1">
    <location>
        <begin position="489"/>
        <end position="516"/>
    </location>
</feature>
<dbReference type="AlphaFoldDB" id="L9Y537"/>
<gene>
    <name evidence="2" type="ORF">C489_05708</name>
</gene>
<name>L9Y537_9EURY</name>
<evidence type="ECO:0000313" key="3">
    <source>
        <dbReference type="Proteomes" id="UP000011632"/>
    </source>
</evidence>
<dbReference type="STRING" id="1227496.C489_05708"/>
<reference evidence="2 3" key="1">
    <citation type="journal article" date="2014" name="PLoS Genet.">
        <title>Phylogenetically driven sequencing of extremely halophilic archaea reveals strategies for static and dynamic osmo-response.</title>
        <authorList>
            <person name="Becker E.A."/>
            <person name="Seitzer P.M."/>
            <person name="Tritt A."/>
            <person name="Larsen D."/>
            <person name="Krusor M."/>
            <person name="Yao A.I."/>
            <person name="Wu D."/>
            <person name="Madern D."/>
            <person name="Eisen J.A."/>
            <person name="Darling A.E."/>
            <person name="Facciotti M.T."/>
        </authorList>
    </citation>
    <scope>NUCLEOTIDE SEQUENCE [LARGE SCALE GENOMIC DNA]</scope>
    <source>
        <strain evidence="2 3">JCM 10478</strain>
    </source>
</reference>
<dbReference type="RefSeq" id="WP_006430199.1">
    <property type="nucleotide sequence ID" value="NZ_AOID01000019.1"/>
</dbReference>
<feature type="compositionally biased region" description="Polar residues" evidence="1">
    <location>
        <begin position="494"/>
        <end position="507"/>
    </location>
</feature>
<protein>
    <submittedName>
        <fullName evidence="2">Uncharacterized protein</fullName>
    </submittedName>
</protein>
<proteinExistence type="predicted"/>